<sequence length="105" mass="11778">MTLSCEVQFARYFLCFAEPEHRLEGGPSVIKFVIQDMSEPKVVEGVVEEALPNTLFRVKVGGESESTLAYLAGKMRLHRIKVLVGDRVVVQLDPYGGRARITKRL</sequence>
<evidence type="ECO:0000256" key="1">
    <source>
        <dbReference type="ARBA" id="ARBA00010939"/>
    </source>
</evidence>
<dbReference type="PANTHER" id="PTHR33370">
    <property type="entry name" value="TRANSLATION INITIATION FACTOR IF-1, CHLOROPLASTIC"/>
    <property type="match status" value="1"/>
</dbReference>
<evidence type="ECO:0000256" key="3">
    <source>
        <dbReference type="ARBA" id="ARBA00022917"/>
    </source>
</evidence>
<comment type="caution">
    <text evidence="6">The sequence shown here is derived from an EMBL/GenBank/DDBJ whole genome shotgun (WGS) entry which is preliminary data.</text>
</comment>
<dbReference type="InterPro" id="IPR006196">
    <property type="entry name" value="RNA-binding_domain_S1_IF1"/>
</dbReference>
<dbReference type="PATRIC" id="fig|1618675.3.peg.426"/>
<dbReference type="GO" id="GO:0005829">
    <property type="term" value="C:cytosol"/>
    <property type="evidence" value="ECO:0007669"/>
    <property type="project" value="TreeGrafter"/>
</dbReference>
<evidence type="ECO:0000313" key="7">
    <source>
        <dbReference type="Proteomes" id="UP000034589"/>
    </source>
</evidence>
<comment type="similarity">
    <text evidence="1">Belongs to the IF-1 family.</text>
</comment>
<dbReference type="GO" id="GO:0003743">
    <property type="term" value="F:translation initiation factor activity"/>
    <property type="evidence" value="ECO:0007669"/>
    <property type="project" value="UniProtKB-UniRule"/>
</dbReference>
<dbReference type="InterPro" id="IPR012340">
    <property type="entry name" value="NA-bd_OB-fold"/>
</dbReference>
<organism evidence="6 7">
    <name type="scientific">Candidatus Kaiserbacteria bacterium GW2011_GWC2_49_12</name>
    <dbReference type="NCBI Taxonomy" id="1618675"/>
    <lineage>
        <taxon>Bacteria</taxon>
        <taxon>Candidatus Kaiseribacteriota</taxon>
    </lineage>
</organism>
<keyword evidence="3 4" id="KW-0648">Protein biosynthesis</keyword>
<proteinExistence type="inferred from homology"/>
<dbReference type="PROSITE" id="PS50832">
    <property type="entry name" value="S1_IF1_TYPE"/>
    <property type="match status" value="1"/>
</dbReference>
<feature type="domain" description="S1-like" evidence="5">
    <location>
        <begin position="43"/>
        <end position="105"/>
    </location>
</feature>
<evidence type="ECO:0000256" key="2">
    <source>
        <dbReference type="ARBA" id="ARBA00022540"/>
    </source>
</evidence>
<keyword evidence="2 4" id="KW-0396">Initiation factor</keyword>
<dbReference type="GO" id="GO:0043022">
    <property type="term" value="F:ribosome binding"/>
    <property type="evidence" value="ECO:0007669"/>
    <property type="project" value="TreeGrafter"/>
</dbReference>
<dbReference type="SUPFAM" id="SSF50249">
    <property type="entry name" value="Nucleic acid-binding proteins"/>
    <property type="match status" value="1"/>
</dbReference>
<evidence type="ECO:0000256" key="4">
    <source>
        <dbReference type="PROSITE-ProRule" id="PRU00181"/>
    </source>
</evidence>
<evidence type="ECO:0000313" key="6">
    <source>
        <dbReference type="EMBL" id="KKW06610.1"/>
    </source>
</evidence>
<dbReference type="EMBL" id="LCPV01000030">
    <property type="protein sequence ID" value="KKW06610.1"/>
    <property type="molecule type" value="Genomic_DNA"/>
</dbReference>
<dbReference type="GO" id="GO:0003723">
    <property type="term" value="F:RNA binding"/>
    <property type="evidence" value="ECO:0007669"/>
    <property type="project" value="InterPro"/>
</dbReference>
<dbReference type="Proteomes" id="UP000034589">
    <property type="component" value="Unassembled WGS sequence"/>
</dbReference>
<protein>
    <submittedName>
        <fullName evidence="6">Translation initiation factor IF-1</fullName>
    </submittedName>
</protein>
<dbReference type="InterPro" id="IPR004368">
    <property type="entry name" value="TIF_IF1"/>
</dbReference>
<dbReference type="Gene3D" id="2.40.50.140">
    <property type="entry name" value="Nucleic acid-binding proteins"/>
    <property type="match status" value="1"/>
</dbReference>
<evidence type="ECO:0000259" key="5">
    <source>
        <dbReference type="PROSITE" id="PS50832"/>
    </source>
</evidence>
<gene>
    <name evidence="6" type="ORF">UY39_C0030G0014</name>
</gene>
<accession>A0A0G1VK76</accession>
<dbReference type="AlphaFoldDB" id="A0A0G1VK76"/>
<dbReference type="PANTHER" id="PTHR33370:SF1">
    <property type="entry name" value="TRANSLATION INITIATION FACTOR IF-1, CHLOROPLASTIC"/>
    <property type="match status" value="1"/>
</dbReference>
<dbReference type="Pfam" id="PF01176">
    <property type="entry name" value="eIF-1a"/>
    <property type="match status" value="1"/>
</dbReference>
<reference evidence="6 7" key="1">
    <citation type="journal article" date="2015" name="Nature">
        <title>rRNA introns, odd ribosomes, and small enigmatic genomes across a large radiation of phyla.</title>
        <authorList>
            <person name="Brown C.T."/>
            <person name="Hug L.A."/>
            <person name="Thomas B.C."/>
            <person name="Sharon I."/>
            <person name="Castelle C.J."/>
            <person name="Singh A."/>
            <person name="Wilkins M.J."/>
            <person name="Williams K.H."/>
            <person name="Banfield J.F."/>
        </authorList>
    </citation>
    <scope>NUCLEOTIDE SEQUENCE [LARGE SCALE GENOMIC DNA]</scope>
</reference>
<name>A0A0G1VK76_9BACT</name>